<accession>A0A923PHN8</accession>
<reference evidence="1" key="1">
    <citation type="submission" date="2020-08" db="EMBL/GenBank/DDBJ databases">
        <title>Lewinella bacteria from marine environments.</title>
        <authorList>
            <person name="Zhong Y."/>
        </authorList>
    </citation>
    <scope>NUCLEOTIDE SEQUENCE</scope>
    <source>
        <strain evidence="1">KCTC 42187</strain>
    </source>
</reference>
<dbReference type="RefSeq" id="WP_187466394.1">
    <property type="nucleotide sequence ID" value="NZ_JACSIT010000096.1"/>
</dbReference>
<dbReference type="AlphaFoldDB" id="A0A923PHN8"/>
<evidence type="ECO:0000313" key="2">
    <source>
        <dbReference type="Proteomes" id="UP000650081"/>
    </source>
</evidence>
<dbReference type="EMBL" id="JACSIT010000096">
    <property type="protein sequence ID" value="MBC6994313.1"/>
    <property type="molecule type" value="Genomic_DNA"/>
</dbReference>
<dbReference type="Proteomes" id="UP000650081">
    <property type="component" value="Unassembled WGS sequence"/>
</dbReference>
<keyword evidence="2" id="KW-1185">Reference proteome</keyword>
<protein>
    <submittedName>
        <fullName evidence="1">Uncharacterized protein</fullName>
    </submittedName>
</protein>
<evidence type="ECO:0000313" key="1">
    <source>
        <dbReference type="EMBL" id="MBC6994313.1"/>
    </source>
</evidence>
<proteinExistence type="predicted"/>
<sequence>MKEGIYRYVLIETVYERGKVRGRPLAGQGLSQILRVECRRDVREEHPLGTVFKLYMKITRTAGTPFLYTHYTWAHRVMTQAEIDEFMAEIEPLEEF</sequence>
<comment type="caution">
    <text evidence="1">The sequence shown here is derived from an EMBL/GenBank/DDBJ whole genome shotgun (WGS) entry which is preliminary data.</text>
</comment>
<organism evidence="1 2">
    <name type="scientific">Neolewinella lacunae</name>
    <dbReference type="NCBI Taxonomy" id="1517758"/>
    <lineage>
        <taxon>Bacteria</taxon>
        <taxon>Pseudomonadati</taxon>
        <taxon>Bacteroidota</taxon>
        <taxon>Saprospiria</taxon>
        <taxon>Saprospirales</taxon>
        <taxon>Lewinellaceae</taxon>
        <taxon>Neolewinella</taxon>
    </lineage>
</organism>
<name>A0A923PHN8_9BACT</name>
<gene>
    <name evidence="1" type="ORF">H9S92_09075</name>
</gene>